<sequence length="57" mass="6756">MAFNQFQYYSGTLPGKIRKQPTDPESAETAYKVNRVRTFEKSWQSGREWLQEDPETQ</sequence>
<feature type="region of interest" description="Disordered" evidence="1">
    <location>
        <begin position="1"/>
        <end position="28"/>
    </location>
</feature>
<comment type="caution">
    <text evidence="2">The sequence shown here is derived from an EMBL/GenBank/DDBJ whole genome shotgun (WGS) entry which is preliminary data.</text>
</comment>
<dbReference type="EMBL" id="JAIWYP010000004">
    <property type="protein sequence ID" value="KAH3833016.1"/>
    <property type="molecule type" value="Genomic_DNA"/>
</dbReference>
<feature type="compositionally biased region" description="Polar residues" evidence="1">
    <location>
        <begin position="1"/>
        <end position="10"/>
    </location>
</feature>
<accession>A0A9D4K4R6</accession>
<dbReference type="AlphaFoldDB" id="A0A9D4K4R6"/>
<keyword evidence="3" id="KW-1185">Reference proteome</keyword>
<evidence type="ECO:0000313" key="3">
    <source>
        <dbReference type="Proteomes" id="UP000828390"/>
    </source>
</evidence>
<evidence type="ECO:0000256" key="1">
    <source>
        <dbReference type="SAM" id="MobiDB-lite"/>
    </source>
</evidence>
<reference evidence="2" key="1">
    <citation type="journal article" date="2019" name="bioRxiv">
        <title>The Genome of the Zebra Mussel, Dreissena polymorpha: A Resource for Invasive Species Research.</title>
        <authorList>
            <person name="McCartney M.A."/>
            <person name="Auch B."/>
            <person name="Kono T."/>
            <person name="Mallez S."/>
            <person name="Zhang Y."/>
            <person name="Obille A."/>
            <person name="Becker A."/>
            <person name="Abrahante J.E."/>
            <person name="Garbe J."/>
            <person name="Badalamenti J.P."/>
            <person name="Herman A."/>
            <person name="Mangelson H."/>
            <person name="Liachko I."/>
            <person name="Sullivan S."/>
            <person name="Sone E.D."/>
            <person name="Koren S."/>
            <person name="Silverstein K.A.T."/>
            <person name="Beckman K.B."/>
            <person name="Gohl D.M."/>
        </authorList>
    </citation>
    <scope>NUCLEOTIDE SEQUENCE</scope>
    <source>
        <strain evidence="2">Duluth1</strain>
        <tissue evidence="2">Whole animal</tissue>
    </source>
</reference>
<proteinExistence type="predicted"/>
<name>A0A9D4K4R6_DREPO</name>
<organism evidence="2 3">
    <name type="scientific">Dreissena polymorpha</name>
    <name type="common">Zebra mussel</name>
    <name type="synonym">Mytilus polymorpha</name>
    <dbReference type="NCBI Taxonomy" id="45954"/>
    <lineage>
        <taxon>Eukaryota</taxon>
        <taxon>Metazoa</taxon>
        <taxon>Spiralia</taxon>
        <taxon>Lophotrochozoa</taxon>
        <taxon>Mollusca</taxon>
        <taxon>Bivalvia</taxon>
        <taxon>Autobranchia</taxon>
        <taxon>Heteroconchia</taxon>
        <taxon>Euheterodonta</taxon>
        <taxon>Imparidentia</taxon>
        <taxon>Neoheterodontei</taxon>
        <taxon>Myida</taxon>
        <taxon>Dreissenoidea</taxon>
        <taxon>Dreissenidae</taxon>
        <taxon>Dreissena</taxon>
    </lineage>
</organism>
<gene>
    <name evidence="2" type="ORF">DPMN_106318</name>
</gene>
<dbReference type="Proteomes" id="UP000828390">
    <property type="component" value="Unassembled WGS sequence"/>
</dbReference>
<protein>
    <submittedName>
        <fullName evidence="2">Uncharacterized protein</fullName>
    </submittedName>
</protein>
<reference evidence="2" key="2">
    <citation type="submission" date="2020-11" db="EMBL/GenBank/DDBJ databases">
        <authorList>
            <person name="McCartney M.A."/>
            <person name="Auch B."/>
            <person name="Kono T."/>
            <person name="Mallez S."/>
            <person name="Becker A."/>
            <person name="Gohl D.M."/>
            <person name="Silverstein K.A.T."/>
            <person name="Koren S."/>
            <person name="Bechman K.B."/>
            <person name="Herman A."/>
            <person name="Abrahante J.E."/>
            <person name="Garbe J."/>
        </authorList>
    </citation>
    <scope>NUCLEOTIDE SEQUENCE</scope>
    <source>
        <strain evidence="2">Duluth1</strain>
        <tissue evidence="2">Whole animal</tissue>
    </source>
</reference>
<evidence type="ECO:0000313" key="2">
    <source>
        <dbReference type="EMBL" id="KAH3833016.1"/>
    </source>
</evidence>